<keyword evidence="3" id="KW-1185">Reference proteome</keyword>
<dbReference type="NCBIfam" id="TIGR04183">
    <property type="entry name" value="Por_Secre_tail"/>
    <property type="match status" value="1"/>
</dbReference>
<keyword evidence="1" id="KW-0732">Signal</keyword>
<accession>A0A2K9PJV8</accession>
<dbReference type="AlphaFoldDB" id="A0A2K9PJV8"/>
<sequence length="326" mass="35798">MTSFFEQIKKLIFLILVVFFSSITTYSQVINDNFEDGDITGWTEGTASHWGNSTTNAITAARSLKHNLSGTSGDSYIYQDISSLDLTTENITWQFNLKTGSWDPSSSNKFWVYLTANNNDLNGSSVDGYAVGVNLTGSSDLLTLWKVTNGAADGAVITTAIDWNANNTKGIRVTRTNDGLWELLVDNDGGFEALMSMGTATNTDYTFDTNFGLSFTFSATRAGLLWMDDVFVQGVDATLSVDNLTISLDEVLVFMTDKRSLTVNGLQNTHFSVRLYSIIGEQVLNKSFISNGVNNISLPQTLASGIYIVKLTTYNSERLNKKIVIE</sequence>
<gene>
    <name evidence="2" type="ORF">C1H87_00835</name>
</gene>
<dbReference type="OrthoDB" id="1522652at2"/>
<reference evidence="2 3" key="1">
    <citation type="submission" date="2018-01" db="EMBL/GenBank/DDBJ databases">
        <title>Complete genome sequence of Flavivirga eckloniae ECD14 isolated from seaweed Ecklonia cava.</title>
        <authorList>
            <person name="Lee J.H."/>
            <person name="Baik K.S."/>
            <person name="Seong C.N."/>
        </authorList>
    </citation>
    <scope>NUCLEOTIDE SEQUENCE [LARGE SCALE GENOMIC DNA]</scope>
    <source>
        <strain evidence="2 3">ECD14</strain>
    </source>
</reference>
<proteinExistence type="predicted"/>
<dbReference type="EMBL" id="CP025791">
    <property type="protein sequence ID" value="AUP77340.1"/>
    <property type="molecule type" value="Genomic_DNA"/>
</dbReference>
<dbReference type="KEGG" id="fek:C1H87_00835"/>
<dbReference type="Proteomes" id="UP000235826">
    <property type="component" value="Chromosome"/>
</dbReference>
<dbReference type="InterPro" id="IPR026444">
    <property type="entry name" value="Secre_tail"/>
</dbReference>
<protein>
    <submittedName>
        <fullName evidence="2">Uncharacterized protein</fullName>
    </submittedName>
</protein>
<dbReference type="RefSeq" id="WP_102754000.1">
    <property type="nucleotide sequence ID" value="NZ_CP025791.1"/>
</dbReference>
<evidence type="ECO:0000313" key="3">
    <source>
        <dbReference type="Proteomes" id="UP000235826"/>
    </source>
</evidence>
<name>A0A2K9PJV8_9FLAO</name>
<organism evidence="2 3">
    <name type="scientific">Flavivirga eckloniae</name>
    <dbReference type="NCBI Taxonomy" id="1803846"/>
    <lineage>
        <taxon>Bacteria</taxon>
        <taxon>Pseudomonadati</taxon>
        <taxon>Bacteroidota</taxon>
        <taxon>Flavobacteriia</taxon>
        <taxon>Flavobacteriales</taxon>
        <taxon>Flavobacteriaceae</taxon>
        <taxon>Flavivirga</taxon>
    </lineage>
</organism>
<evidence type="ECO:0000313" key="2">
    <source>
        <dbReference type="EMBL" id="AUP77340.1"/>
    </source>
</evidence>
<evidence type="ECO:0000256" key="1">
    <source>
        <dbReference type="ARBA" id="ARBA00022729"/>
    </source>
</evidence>